<dbReference type="InterPro" id="IPR050065">
    <property type="entry name" value="GlmU-like"/>
</dbReference>
<comment type="pathway">
    <text evidence="1">Nucleotide-sugar biosynthesis; UDP-N-acetyl-alpha-D-glucosamine biosynthesis; N-acetyl-alpha-D-glucosamine 1-phosphate from alpha-D-glucosamine 6-phosphate (route II): step 2/2.</text>
</comment>
<comment type="caution">
    <text evidence="14">The sequence shown here is derived from an EMBL/GenBank/DDBJ whole genome shotgun (WGS) entry which is preliminary data.</text>
</comment>
<name>A0ABD5Q5U3_9EURY</name>
<evidence type="ECO:0000259" key="12">
    <source>
        <dbReference type="Pfam" id="PF00483"/>
    </source>
</evidence>
<evidence type="ECO:0000256" key="7">
    <source>
        <dbReference type="ARBA" id="ARBA00022695"/>
    </source>
</evidence>
<dbReference type="InterPro" id="IPR011004">
    <property type="entry name" value="Trimer_LpxA-like_sf"/>
</dbReference>
<evidence type="ECO:0000256" key="9">
    <source>
        <dbReference type="ARBA" id="ARBA00023315"/>
    </source>
</evidence>
<evidence type="ECO:0000256" key="6">
    <source>
        <dbReference type="ARBA" id="ARBA00022679"/>
    </source>
</evidence>
<dbReference type="Pfam" id="PF25087">
    <property type="entry name" value="GMPPB_C"/>
    <property type="match status" value="1"/>
</dbReference>
<sequence length="413" mass="44128">MTVRAAVVLAAGEGTRLRPLTRNRPKPMLPAADRPILEHVFDALIGAGVERLHVVVGYKRDRVQNHFGPTYRNVPVNYVVQDKQLGSGHALLQAREAVEDEDGFLVVNGDQVIERQMVADVLDAFEENHGSATLAVTEQADVSHYGAVVMDGDRVVELVEKPETDDYRLLNAGVYAFAPSIFEAIEETPRVRGELALTDTLVRLLDGDRDASDGEGASDPETTVRGVVTEELWEDATYPWDLLDVSSDLLVHGRVTEPEREESVWVADSATIHEDATLQGPVVVGPDTEVRPGAVVGPYAALGRNATVGANAVVSRSVLDTDTRVGPNSTLLDCVTGQGVSLGADATVPGGPGDVRVGDTVFEGQRLGALLADRVRADGDVSFAPGTLVGPNAHLRTGVTVSENISEHAEVFR</sequence>
<dbReference type="Pfam" id="PF00483">
    <property type="entry name" value="NTP_transferase"/>
    <property type="match status" value="1"/>
</dbReference>
<evidence type="ECO:0000313" key="14">
    <source>
        <dbReference type="EMBL" id="MFC4826065.1"/>
    </source>
</evidence>
<dbReference type="SUPFAM" id="SSF53448">
    <property type="entry name" value="Nucleotide-diphospho-sugar transferases"/>
    <property type="match status" value="1"/>
</dbReference>
<feature type="domain" description="Mannose-1-phosphate guanyltransferase C-terminal" evidence="13">
    <location>
        <begin position="279"/>
        <end position="378"/>
    </location>
</feature>
<evidence type="ECO:0000259" key="13">
    <source>
        <dbReference type="Pfam" id="PF25087"/>
    </source>
</evidence>
<reference evidence="14 15" key="1">
    <citation type="journal article" date="2019" name="Int. J. Syst. Evol. Microbiol.">
        <title>The Global Catalogue of Microorganisms (GCM) 10K type strain sequencing project: providing services to taxonomists for standard genome sequencing and annotation.</title>
        <authorList>
            <consortium name="The Broad Institute Genomics Platform"/>
            <consortium name="The Broad Institute Genome Sequencing Center for Infectious Disease"/>
            <person name="Wu L."/>
            <person name="Ma J."/>
        </authorList>
    </citation>
    <scope>NUCLEOTIDE SEQUENCE [LARGE SCALE GENOMIC DNA]</scope>
    <source>
        <strain evidence="14 15">XZYJ18</strain>
    </source>
</reference>
<dbReference type="InterPro" id="IPR029044">
    <property type="entry name" value="Nucleotide-diphossugar_trans"/>
</dbReference>
<proteinExistence type="predicted"/>
<dbReference type="GO" id="GO:0003977">
    <property type="term" value="F:UDP-N-acetylglucosamine diphosphorylase activity"/>
    <property type="evidence" value="ECO:0007669"/>
    <property type="project" value="UniProtKB-EC"/>
</dbReference>
<dbReference type="CDD" id="cd04181">
    <property type="entry name" value="NTP_transferase"/>
    <property type="match status" value="1"/>
</dbReference>
<dbReference type="EMBL" id="JBHSHT010000002">
    <property type="protein sequence ID" value="MFC4826065.1"/>
    <property type="molecule type" value="Genomic_DNA"/>
</dbReference>
<evidence type="ECO:0000256" key="4">
    <source>
        <dbReference type="ARBA" id="ARBA00012457"/>
    </source>
</evidence>
<keyword evidence="7" id="KW-0548">Nucleotidyltransferase</keyword>
<dbReference type="SUPFAM" id="SSF51161">
    <property type="entry name" value="Trimeric LpxA-like enzymes"/>
    <property type="match status" value="1"/>
</dbReference>
<dbReference type="PANTHER" id="PTHR43584">
    <property type="entry name" value="NUCLEOTIDYL TRANSFERASE"/>
    <property type="match status" value="1"/>
</dbReference>
<dbReference type="GO" id="GO:0019134">
    <property type="term" value="F:glucosamine-1-phosphate N-acetyltransferase activity"/>
    <property type="evidence" value="ECO:0007669"/>
    <property type="project" value="UniProtKB-EC"/>
</dbReference>
<dbReference type="RefSeq" id="WP_254268299.1">
    <property type="nucleotide sequence ID" value="NZ_CP100400.1"/>
</dbReference>
<evidence type="ECO:0000256" key="5">
    <source>
        <dbReference type="ARBA" id="ARBA00013414"/>
    </source>
</evidence>
<evidence type="ECO:0000256" key="1">
    <source>
        <dbReference type="ARBA" id="ARBA00005166"/>
    </source>
</evidence>
<dbReference type="Gene3D" id="3.90.550.10">
    <property type="entry name" value="Spore Coat Polysaccharide Biosynthesis Protein SpsA, Chain A"/>
    <property type="match status" value="1"/>
</dbReference>
<comment type="catalytic activity">
    <reaction evidence="11">
        <text>N-acetyl-alpha-D-glucosamine 1-phosphate + UTP + H(+) = UDP-N-acetyl-alpha-D-glucosamine + diphosphate</text>
        <dbReference type="Rhea" id="RHEA:13509"/>
        <dbReference type="ChEBI" id="CHEBI:15378"/>
        <dbReference type="ChEBI" id="CHEBI:33019"/>
        <dbReference type="ChEBI" id="CHEBI:46398"/>
        <dbReference type="ChEBI" id="CHEBI:57705"/>
        <dbReference type="ChEBI" id="CHEBI:57776"/>
        <dbReference type="EC" id="2.7.7.23"/>
    </reaction>
</comment>
<evidence type="ECO:0000256" key="2">
    <source>
        <dbReference type="ARBA" id="ARBA00005208"/>
    </source>
</evidence>
<gene>
    <name evidence="14" type="ORF">ACFO9K_17570</name>
</gene>
<dbReference type="PANTHER" id="PTHR43584:SF8">
    <property type="entry name" value="N-ACETYLMURAMATE ALPHA-1-PHOSPHATE URIDYLYLTRANSFERASE"/>
    <property type="match status" value="1"/>
</dbReference>
<keyword evidence="15" id="KW-1185">Reference proteome</keyword>
<protein>
    <recommendedName>
        <fullName evidence="5">Bifunctional protein GlmU</fullName>
        <ecNumber evidence="3">2.3.1.157</ecNumber>
        <ecNumber evidence="4">2.7.7.23</ecNumber>
    </recommendedName>
</protein>
<comment type="pathway">
    <text evidence="2">Nucleotide-sugar biosynthesis; UDP-N-acetyl-alpha-D-glucosamine biosynthesis; UDP-N-acetyl-alpha-D-glucosamine from N-acetyl-alpha-D-glucosamine 1-phosphate: step 1/1.</text>
</comment>
<keyword evidence="9" id="KW-0012">Acyltransferase</keyword>
<dbReference type="GeneID" id="73046842"/>
<evidence type="ECO:0000256" key="10">
    <source>
        <dbReference type="ARBA" id="ARBA00048247"/>
    </source>
</evidence>
<dbReference type="InterPro" id="IPR005835">
    <property type="entry name" value="NTP_transferase_dom"/>
</dbReference>
<organism evidence="14 15">
    <name type="scientific">Halorussus aquaticus</name>
    <dbReference type="NCBI Taxonomy" id="2953748"/>
    <lineage>
        <taxon>Archaea</taxon>
        <taxon>Methanobacteriati</taxon>
        <taxon>Methanobacteriota</taxon>
        <taxon>Stenosarchaea group</taxon>
        <taxon>Halobacteria</taxon>
        <taxon>Halobacteriales</taxon>
        <taxon>Haladaptataceae</taxon>
        <taxon>Halorussus</taxon>
    </lineage>
</organism>
<dbReference type="InterPro" id="IPR056729">
    <property type="entry name" value="GMPPB_C"/>
</dbReference>
<keyword evidence="8" id="KW-0511">Multifunctional enzyme</keyword>
<dbReference type="EC" id="2.3.1.157" evidence="3"/>
<comment type="catalytic activity">
    <reaction evidence="10">
        <text>alpha-D-glucosamine 1-phosphate + acetyl-CoA = N-acetyl-alpha-D-glucosamine 1-phosphate + CoA + H(+)</text>
        <dbReference type="Rhea" id="RHEA:13725"/>
        <dbReference type="ChEBI" id="CHEBI:15378"/>
        <dbReference type="ChEBI" id="CHEBI:57287"/>
        <dbReference type="ChEBI" id="CHEBI:57288"/>
        <dbReference type="ChEBI" id="CHEBI:57776"/>
        <dbReference type="ChEBI" id="CHEBI:58516"/>
        <dbReference type="EC" id="2.3.1.157"/>
    </reaction>
</comment>
<evidence type="ECO:0000256" key="8">
    <source>
        <dbReference type="ARBA" id="ARBA00023268"/>
    </source>
</evidence>
<dbReference type="AlphaFoldDB" id="A0ABD5Q5U3"/>
<accession>A0ABD5Q5U3</accession>
<feature type="domain" description="Nucleotidyl transferase" evidence="12">
    <location>
        <begin position="6"/>
        <end position="249"/>
    </location>
</feature>
<dbReference type="Proteomes" id="UP001595945">
    <property type="component" value="Unassembled WGS sequence"/>
</dbReference>
<keyword evidence="6" id="KW-0808">Transferase</keyword>
<dbReference type="Gene3D" id="2.160.10.10">
    <property type="entry name" value="Hexapeptide repeat proteins"/>
    <property type="match status" value="1"/>
</dbReference>
<evidence type="ECO:0000313" key="15">
    <source>
        <dbReference type="Proteomes" id="UP001595945"/>
    </source>
</evidence>
<dbReference type="EC" id="2.7.7.23" evidence="4"/>
<evidence type="ECO:0000256" key="11">
    <source>
        <dbReference type="ARBA" id="ARBA00048493"/>
    </source>
</evidence>
<evidence type="ECO:0000256" key="3">
    <source>
        <dbReference type="ARBA" id="ARBA00012225"/>
    </source>
</evidence>